<accession>A0A1Y1I4E8</accession>
<name>A0A1Y1I4E8_KLENI</name>
<sequence>MDFNAVLRRVISSKKLLTVGALSLILVGFLSAWNAKSLYPIKGCTRLAERPVRGDEGLCRNPLRPPNNAKEMWPLVLVSIEEQKEEDEGGLPDKLPWFSLLTGPDKRSVWIGADLRLAGSALLLLVTVASFAVRTIRNSWTKKRFLVKSVFLLERKLEEAQVHAAEREARLAEAEQVRLRTLNESGERHAADMRRLEEELEEAGATIWGLKEGIQSAQRESNAKDERISTLEAQITTNEREQRAASAAAKSLQAKVDEVEETAKRDCREHVERIRTLEGQLFDALASVRDLSSVRREASALRLEVNRLTSGAESRARELETVRLQSAQESQENAQRLEALEGALEDAESKLTAQMTREESLAAEIKRLGQKADSEARQASGLKEELNRAQQDAQTKDQTIIGLKGQRVIDKEIRRDLVKKEKAAREEEQASLKKIKELESRVSQLQSNLREKDARLKSSVELQIRELRWEAASHPNAGIRRQSKTALVDSETVWVEPNKKVYHNQVNCLLRDLKSPGIVIVHLWDADKEGRQPCSACRQ</sequence>
<feature type="compositionally biased region" description="Polar residues" evidence="2">
    <location>
        <begin position="388"/>
        <end position="397"/>
    </location>
</feature>
<feature type="region of interest" description="Disordered" evidence="2">
    <location>
        <begin position="372"/>
        <end position="397"/>
    </location>
</feature>
<feature type="coiled-coil region" evidence="1">
    <location>
        <begin position="155"/>
        <end position="269"/>
    </location>
</feature>
<evidence type="ECO:0000313" key="3">
    <source>
        <dbReference type="EMBL" id="GAQ84832.1"/>
    </source>
</evidence>
<dbReference type="PANTHER" id="PTHR47357:SF1">
    <property type="entry name" value="SPINDLE POLE BODY COMPONENT 110"/>
    <property type="match status" value="1"/>
</dbReference>
<evidence type="ECO:0000256" key="2">
    <source>
        <dbReference type="SAM" id="MobiDB-lite"/>
    </source>
</evidence>
<gene>
    <name evidence="3" type="ORF">KFL_002080090</name>
</gene>
<dbReference type="EMBL" id="DF237157">
    <property type="protein sequence ID" value="GAQ84832.1"/>
    <property type="molecule type" value="Genomic_DNA"/>
</dbReference>
<protein>
    <submittedName>
        <fullName evidence="3">Uncharacterized protein</fullName>
    </submittedName>
</protein>
<dbReference type="OMA" id="LMAMERS"/>
<dbReference type="AlphaFoldDB" id="A0A1Y1I4E8"/>
<organism evidence="3 4">
    <name type="scientific">Klebsormidium nitens</name>
    <name type="common">Green alga</name>
    <name type="synonym">Ulothrix nitens</name>
    <dbReference type="NCBI Taxonomy" id="105231"/>
    <lineage>
        <taxon>Eukaryota</taxon>
        <taxon>Viridiplantae</taxon>
        <taxon>Streptophyta</taxon>
        <taxon>Klebsormidiophyceae</taxon>
        <taxon>Klebsormidiales</taxon>
        <taxon>Klebsormidiaceae</taxon>
        <taxon>Klebsormidium</taxon>
    </lineage>
</organism>
<dbReference type="STRING" id="105231.A0A1Y1I4E8"/>
<reference evidence="3 4" key="1">
    <citation type="journal article" date="2014" name="Nat. Commun.">
        <title>Klebsormidium flaccidum genome reveals primary factors for plant terrestrial adaptation.</title>
        <authorList>
            <person name="Hori K."/>
            <person name="Maruyama F."/>
            <person name="Fujisawa T."/>
            <person name="Togashi T."/>
            <person name="Yamamoto N."/>
            <person name="Seo M."/>
            <person name="Sato S."/>
            <person name="Yamada T."/>
            <person name="Mori H."/>
            <person name="Tajima N."/>
            <person name="Moriyama T."/>
            <person name="Ikeuchi M."/>
            <person name="Watanabe M."/>
            <person name="Wada H."/>
            <person name="Kobayashi K."/>
            <person name="Saito M."/>
            <person name="Masuda T."/>
            <person name="Sasaki-Sekimoto Y."/>
            <person name="Mashiguchi K."/>
            <person name="Awai K."/>
            <person name="Shimojima M."/>
            <person name="Masuda S."/>
            <person name="Iwai M."/>
            <person name="Nobusawa T."/>
            <person name="Narise T."/>
            <person name="Kondo S."/>
            <person name="Saito H."/>
            <person name="Sato R."/>
            <person name="Murakawa M."/>
            <person name="Ihara Y."/>
            <person name="Oshima-Yamada Y."/>
            <person name="Ohtaka K."/>
            <person name="Satoh M."/>
            <person name="Sonobe K."/>
            <person name="Ishii M."/>
            <person name="Ohtani R."/>
            <person name="Kanamori-Sato M."/>
            <person name="Honoki R."/>
            <person name="Miyazaki D."/>
            <person name="Mochizuki H."/>
            <person name="Umetsu J."/>
            <person name="Higashi K."/>
            <person name="Shibata D."/>
            <person name="Kamiya Y."/>
            <person name="Sato N."/>
            <person name="Nakamura Y."/>
            <person name="Tabata S."/>
            <person name="Ida S."/>
            <person name="Kurokawa K."/>
            <person name="Ohta H."/>
        </authorList>
    </citation>
    <scope>NUCLEOTIDE SEQUENCE [LARGE SCALE GENOMIC DNA]</scope>
    <source>
        <strain evidence="3 4">NIES-2285</strain>
    </source>
</reference>
<keyword evidence="1" id="KW-0175">Coiled coil</keyword>
<feature type="compositionally biased region" description="Basic and acidic residues" evidence="2">
    <location>
        <begin position="372"/>
        <end position="387"/>
    </location>
</feature>
<dbReference type="PANTHER" id="PTHR47357">
    <property type="entry name" value="COP1-INTERACTIVE PROTEIN 1"/>
    <property type="match status" value="1"/>
</dbReference>
<evidence type="ECO:0000256" key="1">
    <source>
        <dbReference type="SAM" id="Coils"/>
    </source>
</evidence>
<dbReference type="Proteomes" id="UP000054558">
    <property type="component" value="Unassembled WGS sequence"/>
</dbReference>
<proteinExistence type="predicted"/>
<evidence type="ECO:0000313" key="4">
    <source>
        <dbReference type="Proteomes" id="UP000054558"/>
    </source>
</evidence>
<keyword evidence="4" id="KW-1185">Reference proteome</keyword>